<organism evidence="2 3">
    <name type="scientific">Cymbomonas tetramitiformis</name>
    <dbReference type="NCBI Taxonomy" id="36881"/>
    <lineage>
        <taxon>Eukaryota</taxon>
        <taxon>Viridiplantae</taxon>
        <taxon>Chlorophyta</taxon>
        <taxon>Pyramimonadophyceae</taxon>
        <taxon>Pyramimonadales</taxon>
        <taxon>Pyramimonadaceae</taxon>
        <taxon>Cymbomonas</taxon>
    </lineage>
</organism>
<evidence type="ECO:0000256" key="1">
    <source>
        <dbReference type="SAM" id="MobiDB-lite"/>
    </source>
</evidence>
<keyword evidence="3" id="KW-1185">Reference proteome</keyword>
<evidence type="ECO:0000313" key="2">
    <source>
        <dbReference type="EMBL" id="KAK3285997.1"/>
    </source>
</evidence>
<accession>A0AAE0GX70</accession>
<dbReference type="Proteomes" id="UP001190700">
    <property type="component" value="Unassembled WGS sequence"/>
</dbReference>
<protein>
    <submittedName>
        <fullName evidence="2">Uncharacterized protein</fullName>
    </submittedName>
</protein>
<dbReference type="EMBL" id="LGRX02001531">
    <property type="protein sequence ID" value="KAK3285997.1"/>
    <property type="molecule type" value="Genomic_DNA"/>
</dbReference>
<evidence type="ECO:0000313" key="3">
    <source>
        <dbReference type="Proteomes" id="UP001190700"/>
    </source>
</evidence>
<gene>
    <name evidence="2" type="ORF">CYMTET_6422</name>
</gene>
<feature type="compositionally biased region" description="Basic residues" evidence="1">
    <location>
        <begin position="218"/>
        <end position="229"/>
    </location>
</feature>
<proteinExistence type="predicted"/>
<sequence>MLLKTKFMTDALPTSDVLADHVTFHYDTILAPRATATHTANAAEAKAACAIANDRRTQEERKRQRLAVKVPCSVCHRPGHPAKDCFMTYDEKREQFLKKASSSAKAAFLKRVADYKKHGKLPLPGEHLSAAAGQSDLCPGLEDNCEVLFALSGAGQSGVHPGLEDTGESLYALHETEHSDLHSGLAETVTVFAAVGEGVVGCEHTICEPRAETSSAHRPSRRPKKKHHCNVSNKHTSLLNRHSPIKVKPKYDYQCILDRGTDLPRGIERVISVKKIICKLHVIREIAKHMEKLLQLEPVMVRTSLEDLKDWASGLGQTTRALIRAVESYGTLIFDITGGCGTDDGPYSNHFGSTYNS</sequence>
<name>A0AAE0GX70_9CHLO</name>
<comment type="caution">
    <text evidence="2">The sequence shown here is derived from an EMBL/GenBank/DDBJ whole genome shotgun (WGS) entry which is preliminary data.</text>
</comment>
<reference evidence="2 3" key="1">
    <citation type="journal article" date="2015" name="Genome Biol. Evol.">
        <title>Comparative Genomics of a Bacterivorous Green Alga Reveals Evolutionary Causalities and Consequences of Phago-Mixotrophic Mode of Nutrition.</title>
        <authorList>
            <person name="Burns J.A."/>
            <person name="Paasch A."/>
            <person name="Narechania A."/>
            <person name="Kim E."/>
        </authorList>
    </citation>
    <scope>NUCLEOTIDE SEQUENCE [LARGE SCALE GENOMIC DNA]</scope>
    <source>
        <strain evidence="2 3">PLY_AMNH</strain>
    </source>
</reference>
<dbReference type="AlphaFoldDB" id="A0AAE0GX70"/>
<feature type="region of interest" description="Disordered" evidence="1">
    <location>
        <begin position="210"/>
        <end position="231"/>
    </location>
</feature>